<sequence length="183" mass="20479">MRTDNQDFAETPDGGLTQGLRDVDRIRSIVSPSSAVVAVSLSTRRMKRYMRKDFYFVSRQLFFARGEASRLGSYALVDAEAAASDLESVLAGMGANSVWTHGRERYVVRLLHPRCARLLRVVRRIDVCAGRLLALELEGGISRRERNEILRPAVRALEMVKRSLLHGASDHEQRSGLTARADP</sequence>
<evidence type="ECO:0000313" key="2">
    <source>
        <dbReference type="Proteomes" id="UP000321201"/>
    </source>
</evidence>
<dbReference type="Proteomes" id="UP000321201">
    <property type="component" value="Unassembled WGS sequence"/>
</dbReference>
<comment type="caution">
    <text evidence="1">The sequence shown here is derived from an EMBL/GenBank/DDBJ whole genome shotgun (WGS) entry which is preliminary data.</text>
</comment>
<gene>
    <name evidence="1" type="ORF">FR698_09890</name>
</gene>
<proteinExistence type="predicted"/>
<dbReference type="RefSeq" id="WP_147800039.1">
    <property type="nucleotide sequence ID" value="NZ_VPFL01000012.1"/>
</dbReference>
<organism evidence="1 2">
    <name type="scientific">Pelomicrobium methylotrophicum</name>
    <dbReference type="NCBI Taxonomy" id="2602750"/>
    <lineage>
        <taxon>Bacteria</taxon>
        <taxon>Pseudomonadati</taxon>
        <taxon>Pseudomonadota</taxon>
        <taxon>Hydrogenophilia</taxon>
        <taxon>Hydrogenophilia incertae sedis</taxon>
        <taxon>Pelomicrobium</taxon>
    </lineage>
</organism>
<accession>A0A5C7EJX1</accession>
<reference evidence="1 2" key="1">
    <citation type="submission" date="2019-08" db="EMBL/GenBank/DDBJ databases">
        <title>Pelomicrobium methylotrophicum gen. nov., sp. nov. a moderately thermophilic, facultatively anaerobic, lithoautotrophic and methylotrophic bacterium isolated from a terrestrial mud volcano.</title>
        <authorList>
            <person name="Slobodkina G.B."/>
            <person name="Merkel A.Y."/>
            <person name="Slobodkin A.I."/>
        </authorList>
    </citation>
    <scope>NUCLEOTIDE SEQUENCE [LARGE SCALE GENOMIC DNA]</scope>
    <source>
        <strain evidence="1 2">SM250</strain>
    </source>
</reference>
<evidence type="ECO:0000313" key="1">
    <source>
        <dbReference type="EMBL" id="TXF11640.1"/>
    </source>
</evidence>
<name>A0A5C7EJX1_9PROT</name>
<dbReference type="EMBL" id="VPFL01000012">
    <property type="protein sequence ID" value="TXF11640.1"/>
    <property type="molecule type" value="Genomic_DNA"/>
</dbReference>
<dbReference type="InParanoid" id="A0A5C7EJX1"/>
<protein>
    <submittedName>
        <fullName evidence="1">Uncharacterized protein</fullName>
    </submittedName>
</protein>
<keyword evidence="2" id="KW-1185">Reference proteome</keyword>
<dbReference type="AlphaFoldDB" id="A0A5C7EJX1"/>